<evidence type="ECO:0000256" key="6">
    <source>
        <dbReference type="ARBA" id="ARBA00022741"/>
    </source>
</evidence>
<dbReference type="GO" id="GO:0005524">
    <property type="term" value="F:ATP binding"/>
    <property type="evidence" value="ECO:0007669"/>
    <property type="project" value="UniProtKB-KW"/>
</dbReference>
<reference evidence="10" key="3">
    <citation type="submission" date="2025-09" db="UniProtKB">
        <authorList>
            <consortium name="Ensembl"/>
        </authorList>
    </citation>
    <scope>IDENTIFICATION</scope>
</reference>
<dbReference type="GeneTree" id="ENSGT00390000005508"/>
<keyword evidence="11" id="KW-1185">Reference proteome</keyword>
<dbReference type="Ensembl" id="ENSCSET00000030544.1">
    <property type="protein sequence ID" value="ENSCSEP00000030140.1"/>
    <property type="gene ID" value="ENSCSEG00000019299.1"/>
</dbReference>
<name>A0A3P8WZM1_CYNSE</name>
<proteinExistence type="inferred from homology"/>
<dbReference type="GO" id="GO:0016779">
    <property type="term" value="F:nucleotidyltransferase activity"/>
    <property type="evidence" value="ECO:0007669"/>
    <property type="project" value="UniProtKB-KW"/>
</dbReference>
<dbReference type="Pfam" id="PF02696">
    <property type="entry name" value="SelO"/>
    <property type="match status" value="1"/>
</dbReference>
<keyword evidence="3" id="KW-0808">Transferase</keyword>
<dbReference type="Proteomes" id="UP000265120">
    <property type="component" value="Chromosome 3"/>
</dbReference>
<keyword evidence="8" id="KW-0460">Magnesium</keyword>
<dbReference type="NCBIfam" id="NF000658">
    <property type="entry name" value="PRK00029.1"/>
    <property type="match status" value="1"/>
</dbReference>
<dbReference type="AlphaFoldDB" id="A0A3P8WZM1"/>
<evidence type="ECO:0000256" key="2">
    <source>
        <dbReference type="ARBA" id="ARBA00009747"/>
    </source>
</evidence>
<keyword evidence="6" id="KW-0547">Nucleotide-binding</keyword>
<dbReference type="InterPro" id="IPR003846">
    <property type="entry name" value="SelO"/>
</dbReference>
<evidence type="ECO:0000256" key="5">
    <source>
        <dbReference type="ARBA" id="ARBA00022723"/>
    </source>
</evidence>
<keyword evidence="4" id="KW-0548">Nucleotidyltransferase</keyword>
<evidence type="ECO:0000313" key="10">
    <source>
        <dbReference type="Ensembl" id="ENSCSEP00000030140.1"/>
    </source>
</evidence>
<comment type="cofactor">
    <cofactor evidence="1">
        <name>Mg(2+)</name>
        <dbReference type="ChEBI" id="CHEBI:18420"/>
    </cofactor>
</comment>
<reference evidence="10" key="2">
    <citation type="submission" date="2025-08" db="UniProtKB">
        <authorList>
            <consortium name="Ensembl"/>
        </authorList>
    </citation>
    <scope>IDENTIFICATION</scope>
</reference>
<dbReference type="STRING" id="244447.ENSCSEP00000030140"/>
<evidence type="ECO:0000256" key="7">
    <source>
        <dbReference type="ARBA" id="ARBA00022840"/>
    </source>
</evidence>
<dbReference type="PANTHER" id="PTHR12153">
    <property type="entry name" value="SELENOPROTEIN O"/>
    <property type="match status" value="1"/>
</dbReference>
<reference evidence="10 11" key="1">
    <citation type="journal article" date="2014" name="Nat. Genet.">
        <title>Whole-genome sequence of a flatfish provides insights into ZW sex chromosome evolution and adaptation to a benthic lifestyle.</title>
        <authorList>
            <person name="Chen S."/>
            <person name="Zhang G."/>
            <person name="Shao C."/>
            <person name="Huang Q."/>
            <person name="Liu G."/>
            <person name="Zhang P."/>
            <person name="Song W."/>
            <person name="An N."/>
            <person name="Chalopin D."/>
            <person name="Volff J.N."/>
            <person name="Hong Y."/>
            <person name="Li Q."/>
            <person name="Sha Z."/>
            <person name="Zhou H."/>
            <person name="Xie M."/>
            <person name="Yu Q."/>
            <person name="Liu Y."/>
            <person name="Xiang H."/>
            <person name="Wang N."/>
            <person name="Wu K."/>
            <person name="Yang C."/>
            <person name="Zhou Q."/>
            <person name="Liao X."/>
            <person name="Yang L."/>
            <person name="Hu Q."/>
            <person name="Zhang J."/>
            <person name="Meng L."/>
            <person name="Jin L."/>
            <person name="Tian Y."/>
            <person name="Lian J."/>
            <person name="Yang J."/>
            <person name="Miao G."/>
            <person name="Liu S."/>
            <person name="Liang Z."/>
            <person name="Yan F."/>
            <person name="Li Y."/>
            <person name="Sun B."/>
            <person name="Zhang H."/>
            <person name="Zhang J."/>
            <person name="Zhu Y."/>
            <person name="Du M."/>
            <person name="Zhao Y."/>
            <person name="Schartl M."/>
            <person name="Tang Q."/>
            <person name="Wang J."/>
        </authorList>
    </citation>
    <scope>NUCLEOTIDE SEQUENCE</scope>
</reference>
<evidence type="ECO:0000313" key="11">
    <source>
        <dbReference type="Proteomes" id="UP000265120"/>
    </source>
</evidence>
<keyword evidence="5" id="KW-0479">Metal-binding</keyword>
<accession>A0A3P8WZM1</accession>
<evidence type="ECO:0000256" key="1">
    <source>
        <dbReference type="ARBA" id="ARBA00001946"/>
    </source>
</evidence>
<dbReference type="PANTHER" id="PTHR12153:SF18">
    <property type="entry name" value="SELENOPROTEIN O"/>
    <property type="match status" value="1"/>
</dbReference>
<evidence type="ECO:0000256" key="3">
    <source>
        <dbReference type="ARBA" id="ARBA00022679"/>
    </source>
</evidence>
<dbReference type="HAMAP" id="MF_00692">
    <property type="entry name" value="SelO"/>
    <property type="match status" value="1"/>
</dbReference>
<evidence type="ECO:0000256" key="9">
    <source>
        <dbReference type="ARBA" id="ARBA00031547"/>
    </source>
</evidence>
<evidence type="ECO:0000256" key="4">
    <source>
        <dbReference type="ARBA" id="ARBA00022695"/>
    </source>
</evidence>
<dbReference type="GO" id="GO:0046872">
    <property type="term" value="F:metal ion binding"/>
    <property type="evidence" value="ECO:0007669"/>
    <property type="project" value="UniProtKB-KW"/>
</dbReference>
<keyword evidence="7" id="KW-0067">ATP-binding</keyword>
<dbReference type="OMA" id="YGPYGWL"/>
<protein>
    <recommendedName>
        <fullName evidence="9">Selenoprotein O</fullName>
    </recommendedName>
</protein>
<dbReference type="InParanoid" id="A0A3P8WZM1"/>
<sequence>SCLLWQQHRNINYEQTSIVSCFAEAFPVDDVDGNFVRTVKDCIFSKSIPTPLKGPLRLAAVSKEVVEETLDLDVVLTQSEDFLQFASGGKLMSGSVPLTHRYGGHQFGYWAGQLGDGRAHLLGQYLNRKGETWELQLKGSGKTPYSRSGDGRAVIRSSVREFLCSEAMHFLGVPTSRAASLIVSEEPVLRDQFYNGNVDTERGAVVLRVAKSWFRFGSLEILAKSGETDLLRKLLDFVIEEHFPSIVSDDPDKYLVFYSTVVNETAHLIGQWMSIGFAHGVCNTDNFSLLSITIDYGPFGFMEAYDPNFVPNSSDDEGRYRIGAQADVGLFNLQKLQEALNPVLTQKQQRAANMILKGFTGIYQMRIQQLFRGKLGLRDEDEEDGLLIALLLKMMEETKSDFTMTFRQLSEASQLQLHSRNVSQMWALYDLSQHVHFSDWLRMYLLRISRLKKSRSFNKKCVNPRYVLRNWMAELAIRKAEKNDFSQVAMLHRILASPFVTQTTAEDAGYASRPPRWSQRLKVSCSS</sequence>
<evidence type="ECO:0000256" key="8">
    <source>
        <dbReference type="ARBA" id="ARBA00022842"/>
    </source>
</evidence>
<comment type="similarity">
    <text evidence="2">Belongs to the SELO family.</text>
</comment>
<organism evidence="10 11">
    <name type="scientific">Cynoglossus semilaevis</name>
    <name type="common">Tongue sole</name>
    <dbReference type="NCBI Taxonomy" id="244447"/>
    <lineage>
        <taxon>Eukaryota</taxon>
        <taxon>Metazoa</taxon>
        <taxon>Chordata</taxon>
        <taxon>Craniata</taxon>
        <taxon>Vertebrata</taxon>
        <taxon>Euteleostomi</taxon>
        <taxon>Actinopterygii</taxon>
        <taxon>Neopterygii</taxon>
        <taxon>Teleostei</taxon>
        <taxon>Neoteleostei</taxon>
        <taxon>Acanthomorphata</taxon>
        <taxon>Carangaria</taxon>
        <taxon>Pleuronectiformes</taxon>
        <taxon>Pleuronectoidei</taxon>
        <taxon>Cynoglossidae</taxon>
        <taxon>Cynoglossinae</taxon>
        <taxon>Cynoglossus</taxon>
    </lineage>
</organism>